<name>G7GLM4_9ACTN</name>
<sequence>MENSGALTDSPGDETVPAYRRMRMVVSLVEVPFGEITGRIAKWRFDENDGPPTPLGPSATQ</sequence>
<evidence type="ECO:0000313" key="1">
    <source>
        <dbReference type="EMBL" id="GAB04499.1"/>
    </source>
</evidence>
<protein>
    <submittedName>
        <fullName evidence="1">Uncharacterized protein</fullName>
    </submittedName>
</protein>
<reference evidence="1 2" key="1">
    <citation type="submission" date="2011-11" db="EMBL/GenBank/DDBJ databases">
        <title>Whole genome shotgun sequence of Gordonia amarae NBRC 15530.</title>
        <authorList>
            <person name="Takarada H."/>
            <person name="Hosoyama A."/>
            <person name="Tsuchikane K."/>
            <person name="Katsumata H."/>
            <person name="Yamazaki S."/>
            <person name="Fujita N."/>
        </authorList>
    </citation>
    <scope>NUCLEOTIDE SEQUENCE [LARGE SCALE GENOMIC DNA]</scope>
    <source>
        <strain evidence="1 2">NBRC 15530</strain>
    </source>
</reference>
<dbReference type="Proteomes" id="UP000006023">
    <property type="component" value="Unassembled WGS sequence"/>
</dbReference>
<accession>G7GLM4</accession>
<dbReference type="STRING" id="1075090.GOAMR_20_00460"/>
<dbReference type="AlphaFoldDB" id="G7GLM4"/>
<dbReference type="EMBL" id="BAED01000020">
    <property type="protein sequence ID" value="GAB04499.1"/>
    <property type="molecule type" value="Genomic_DNA"/>
</dbReference>
<proteinExistence type="predicted"/>
<keyword evidence="2" id="KW-1185">Reference proteome</keyword>
<evidence type="ECO:0000313" key="2">
    <source>
        <dbReference type="Proteomes" id="UP000006023"/>
    </source>
</evidence>
<organism evidence="1 2">
    <name type="scientific">Gordonia amarae NBRC 15530</name>
    <dbReference type="NCBI Taxonomy" id="1075090"/>
    <lineage>
        <taxon>Bacteria</taxon>
        <taxon>Bacillati</taxon>
        <taxon>Actinomycetota</taxon>
        <taxon>Actinomycetes</taxon>
        <taxon>Mycobacteriales</taxon>
        <taxon>Gordoniaceae</taxon>
        <taxon>Gordonia</taxon>
    </lineage>
</organism>
<gene>
    <name evidence="1" type="ORF">GOAMR_20_00460</name>
</gene>
<comment type="caution">
    <text evidence="1">The sequence shown here is derived from an EMBL/GenBank/DDBJ whole genome shotgun (WGS) entry which is preliminary data.</text>
</comment>